<dbReference type="PATRIC" id="fig|1198232.3.peg.1361"/>
<reference evidence="2" key="2">
    <citation type="journal article" date="2016" name="Environ. Microbiol. Rep.">
        <title>Analysis of defence systems and a conjugative IncP-1 plasmid in the marine polyaromatic hydrocarbons-degrading bacterium Cycloclasticus sp. 78-ME.</title>
        <authorList>
            <person name="Yakimov M.M."/>
            <person name="Crisafi F."/>
            <person name="Messina E."/>
            <person name="Smedile F."/>
            <person name="Lopatina A."/>
            <person name="Denaro R."/>
            <person name="Pieper D.H."/>
            <person name="Golyshin P.N."/>
            <person name="Giuliano L."/>
        </authorList>
    </citation>
    <scope>NUCLEOTIDE SEQUENCE [LARGE SCALE GENOMIC DNA]</scope>
    <source>
        <strain evidence="2">78-ME</strain>
    </source>
</reference>
<dbReference type="AlphaFoldDB" id="S5TX16"/>
<evidence type="ECO:0000313" key="2">
    <source>
        <dbReference type="Proteomes" id="UP000015380"/>
    </source>
</evidence>
<evidence type="ECO:0000313" key="1">
    <source>
        <dbReference type="EMBL" id="AGS39700.1"/>
    </source>
</evidence>
<dbReference type="Proteomes" id="UP000015380">
    <property type="component" value="Chromosome"/>
</dbReference>
<proteinExistence type="predicted"/>
<dbReference type="HOGENOM" id="CLU_3006660_0_0_6"/>
<protein>
    <submittedName>
        <fullName evidence="1">Uncharacterized protein</fullName>
    </submittedName>
</protein>
<dbReference type="EMBL" id="CP005996">
    <property type="protein sequence ID" value="AGS39700.1"/>
    <property type="molecule type" value="Genomic_DNA"/>
</dbReference>
<name>S5TX16_9GAMM</name>
<gene>
    <name evidence="1" type="ORF">CYCME_1371</name>
</gene>
<sequence length="56" mass="6392">MRHNDDTKEANMEGIVEKDLEVIDVCWRVSMGKQYAFVTTVQLDDKGARISPPLLK</sequence>
<reference evidence="1 2" key="1">
    <citation type="submission" date="2013-05" db="EMBL/GenBank/DDBJ databases">
        <title>Between feast and famine: a lifestyle of most important marine PAH-degrading bacterium Cycloclasticus sp. 7ME.</title>
        <authorList>
            <person name="Yakimov M.M."/>
            <person name="Messina E."/>
            <person name="Genovese M."/>
            <person name="Denaro R."/>
            <person name="Crisafi F."/>
            <person name="Russo D."/>
            <person name="Cappello S."/>
            <person name="Santisi S."/>
            <person name="Smedile F."/>
            <person name="Golyshina O.V."/>
            <person name="Tran H."/>
            <person name="Pieper D.H."/>
            <person name="Golyshin P.N."/>
            <person name="Giuliano L."/>
        </authorList>
    </citation>
    <scope>NUCLEOTIDE SEQUENCE [LARGE SCALE GENOMIC DNA]</scope>
    <source>
        <strain evidence="1 2">78-ME</strain>
    </source>
</reference>
<accession>S5TX16</accession>
<keyword evidence="2" id="KW-1185">Reference proteome</keyword>
<organism evidence="1 2">
    <name type="scientific">Cycloclasticus zancles 78-ME</name>
    <dbReference type="NCBI Taxonomy" id="1198232"/>
    <lineage>
        <taxon>Bacteria</taxon>
        <taxon>Pseudomonadati</taxon>
        <taxon>Pseudomonadota</taxon>
        <taxon>Gammaproteobacteria</taxon>
        <taxon>Thiotrichales</taxon>
        <taxon>Piscirickettsiaceae</taxon>
        <taxon>Cycloclasticus</taxon>
    </lineage>
</organism>
<dbReference type="KEGG" id="cza:CYCME_1371"/>